<dbReference type="PANTHER" id="PTHR33099">
    <property type="entry name" value="FE2OG DIOXYGENASE DOMAIN-CONTAINING PROTEIN"/>
    <property type="match status" value="1"/>
</dbReference>
<name>A0ABR4K762_9EURO</name>
<evidence type="ECO:0000313" key="2">
    <source>
        <dbReference type="EMBL" id="KAL2847122.1"/>
    </source>
</evidence>
<protein>
    <submittedName>
        <fullName evidence="2">Uncharacterized protein</fullName>
    </submittedName>
</protein>
<feature type="compositionally biased region" description="Low complexity" evidence="1">
    <location>
        <begin position="29"/>
        <end position="40"/>
    </location>
</feature>
<dbReference type="PANTHER" id="PTHR33099:SF7">
    <property type="entry name" value="MYND-TYPE DOMAIN-CONTAINING PROTEIN"/>
    <property type="match status" value="1"/>
</dbReference>
<keyword evidence="3" id="KW-1185">Reference proteome</keyword>
<dbReference type="RefSeq" id="XP_070897569.1">
    <property type="nucleotide sequence ID" value="XM_071046093.1"/>
</dbReference>
<dbReference type="GeneID" id="98161257"/>
<reference evidence="2 3" key="1">
    <citation type="submission" date="2024-07" db="EMBL/GenBank/DDBJ databases">
        <title>Section-level genome sequencing and comparative genomics of Aspergillus sections Usti and Cavernicolus.</title>
        <authorList>
            <consortium name="Lawrence Berkeley National Laboratory"/>
            <person name="Nybo J.L."/>
            <person name="Vesth T.C."/>
            <person name="Theobald S."/>
            <person name="Frisvad J.C."/>
            <person name="Larsen T.O."/>
            <person name="Kjaerboelling I."/>
            <person name="Rothschild-Mancinelli K."/>
            <person name="Lyhne E.K."/>
            <person name="Kogle M.E."/>
            <person name="Barry K."/>
            <person name="Clum A."/>
            <person name="Na H."/>
            <person name="Ledsgaard L."/>
            <person name="Lin J."/>
            <person name="Lipzen A."/>
            <person name="Kuo A."/>
            <person name="Riley R."/>
            <person name="Mondo S."/>
            <person name="LaButti K."/>
            <person name="Haridas S."/>
            <person name="Pangalinan J."/>
            <person name="Salamov A.A."/>
            <person name="Simmons B.A."/>
            <person name="Magnuson J.K."/>
            <person name="Chen J."/>
            <person name="Drula E."/>
            <person name="Henrissat B."/>
            <person name="Wiebenga A."/>
            <person name="Lubbers R.J."/>
            <person name="Gomes A.C."/>
            <person name="Macurrencykelacurrency M.R."/>
            <person name="Stajich J."/>
            <person name="Grigoriev I.V."/>
            <person name="Mortensen U.H."/>
            <person name="De vries R.P."/>
            <person name="Baker S.E."/>
            <person name="Andersen M.R."/>
        </authorList>
    </citation>
    <scope>NUCLEOTIDE SEQUENCE [LARGE SCALE GENOMIC DNA]</scope>
    <source>
        <strain evidence="2 3">CBS 756.74</strain>
    </source>
</reference>
<dbReference type="Proteomes" id="UP001610444">
    <property type="component" value="Unassembled WGS sequence"/>
</dbReference>
<proteinExistence type="predicted"/>
<sequence length="1027" mass="114603">MAPSAGPLHSPQEIQIKAEQPQDSVWSVPAANPSTTATTPQHQGWHSTRHPLESADMLRTGFRVLMDGKRAPPHLFATSSKDVVLNPGLEIPGLGPVGVPISPLVADAMAKLCHGTSLAGGSLSQETAPRACVLNAGQFRLRNPRWDLQARLLKDVLLKNVLDDESRPNVDIQLDNCMLITPGSSFVPDQRQQTPESVFGTMAICLPSEHKGGDIVVSYRGKSQIFSPSIIGSDTCAFSLAAWSAFAKPVGTPVTSGYQLILTYKLVHRPTFMSLHYQHAGAATSLTDLLSSWANWAEGETTSFQTEGVPPKLWFSRALESTSGPRLPALFHQLKDWYPTADLGFNALIGQDKRQVTKLRMACHSSNCRVLLANMPQHIEGPVNLRSPKRRLAEGEFNNIEPIVFRRSELYHITGVDDRVLITALETKTVFCAYDVDMGLAGAPDEDVPLQMTDAGPRAAAQTFTHTIAIVMPASFYLPFLLDAAGKPPDDRLIYNIKPLWGEFYQAFLANPEDQTIRRQLSELCSIVVANREWLEGLIHDVVWVALDLGNFEAVKRCLDSDRELAEAWAVRFGKVIFTQGIERVQPVIDHLWSLLSSSPVGQLGSLARMRSTWTDPSVQHTPDKAMEWYGRSLDMLFCRLEQEDPAYLGTAEGLDLAVAVPHFPESFFDARVVPFAKRMASKTCFIIPFVTLLRREHQEGSARFPTFPAVYKSLVPAILQDFSAFACRFSQHPQPYKREQFIDGTHISWLIEQSREMGLDMAEVLTTLERKINGIQRDHDIFPLFTTRLVRILCENLREKHQSDFSAAAGSEEGAFVIRLVKFYLTPSAGPCPPLPQDWRQSLPNLKPGCCLDCAELRRFVEHPIERQKEFRMIERRRLHIETKLSQHFLFYTIRDGTPHTLRIMKTHGEALAQRDSWMERVAKQRDKLETLNRKVLLRDTLGDHAYQDICACVADPSAGTPLDPVQTGSQPPTLSGPLQGNKQAPNRLHPPLEATAPVIPKKRSFIDLDLDADGVGEFPSTCKRR</sequence>
<evidence type="ECO:0000313" key="3">
    <source>
        <dbReference type="Proteomes" id="UP001610444"/>
    </source>
</evidence>
<accession>A0ABR4K762</accession>
<evidence type="ECO:0000256" key="1">
    <source>
        <dbReference type="SAM" id="MobiDB-lite"/>
    </source>
</evidence>
<feature type="compositionally biased region" description="Polar residues" evidence="1">
    <location>
        <begin position="968"/>
        <end position="986"/>
    </location>
</feature>
<dbReference type="EMBL" id="JBFXLR010000030">
    <property type="protein sequence ID" value="KAL2847122.1"/>
    <property type="molecule type" value="Genomic_DNA"/>
</dbReference>
<feature type="region of interest" description="Disordered" evidence="1">
    <location>
        <begin position="963"/>
        <end position="998"/>
    </location>
</feature>
<gene>
    <name evidence="2" type="ORF">BJX68DRAFT_268421</name>
</gene>
<feature type="region of interest" description="Disordered" evidence="1">
    <location>
        <begin position="19"/>
        <end position="49"/>
    </location>
</feature>
<organism evidence="2 3">
    <name type="scientific">Aspergillus pseudodeflectus</name>
    <dbReference type="NCBI Taxonomy" id="176178"/>
    <lineage>
        <taxon>Eukaryota</taxon>
        <taxon>Fungi</taxon>
        <taxon>Dikarya</taxon>
        <taxon>Ascomycota</taxon>
        <taxon>Pezizomycotina</taxon>
        <taxon>Eurotiomycetes</taxon>
        <taxon>Eurotiomycetidae</taxon>
        <taxon>Eurotiales</taxon>
        <taxon>Aspergillaceae</taxon>
        <taxon>Aspergillus</taxon>
        <taxon>Aspergillus subgen. Nidulantes</taxon>
    </lineage>
</organism>
<comment type="caution">
    <text evidence="2">The sequence shown here is derived from an EMBL/GenBank/DDBJ whole genome shotgun (WGS) entry which is preliminary data.</text>
</comment>